<feature type="region of interest" description="Disordered" evidence="1">
    <location>
        <begin position="1"/>
        <end position="34"/>
    </location>
</feature>
<evidence type="ECO:0000313" key="3">
    <source>
        <dbReference type="Proteomes" id="UP001221898"/>
    </source>
</evidence>
<feature type="compositionally biased region" description="Basic residues" evidence="1">
    <location>
        <begin position="21"/>
        <end position="34"/>
    </location>
</feature>
<reference evidence="2" key="1">
    <citation type="journal article" date="2023" name="Science">
        <title>Genome structures resolve the early diversification of teleost fishes.</title>
        <authorList>
            <person name="Parey E."/>
            <person name="Louis A."/>
            <person name="Montfort J."/>
            <person name="Bouchez O."/>
            <person name="Roques C."/>
            <person name="Iampietro C."/>
            <person name="Lluch J."/>
            <person name="Castinel A."/>
            <person name="Donnadieu C."/>
            <person name="Desvignes T."/>
            <person name="Floi Bucao C."/>
            <person name="Jouanno E."/>
            <person name="Wen M."/>
            <person name="Mejri S."/>
            <person name="Dirks R."/>
            <person name="Jansen H."/>
            <person name="Henkel C."/>
            <person name="Chen W.J."/>
            <person name="Zahm M."/>
            <person name="Cabau C."/>
            <person name="Klopp C."/>
            <person name="Thompson A.W."/>
            <person name="Robinson-Rechavi M."/>
            <person name="Braasch I."/>
            <person name="Lecointre G."/>
            <person name="Bobe J."/>
            <person name="Postlethwait J.H."/>
            <person name="Berthelot C."/>
            <person name="Roest Crollius H."/>
            <person name="Guiguen Y."/>
        </authorList>
    </citation>
    <scope>NUCLEOTIDE SEQUENCE</scope>
    <source>
        <strain evidence="2">NC1722</strain>
    </source>
</reference>
<sequence length="90" mass="10067">MWTMQTGPNSGPTKYIEFHGTRTKPRLPSPRKGRVALRSSINRPVSMAAYNSALIMLEVQAAKSDPWRNHGTSTLLPHRAETHAVSHRYG</sequence>
<dbReference type="Proteomes" id="UP001221898">
    <property type="component" value="Unassembled WGS sequence"/>
</dbReference>
<protein>
    <submittedName>
        <fullName evidence="2">Uncharacterized protein</fullName>
    </submittedName>
</protein>
<proteinExistence type="predicted"/>
<accession>A0AAD7T810</accession>
<comment type="caution">
    <text evidence="2">The sequence shown here is derived from an EMBL/GenBank/DDBJ whole genome shotgun (WGS) entry which is preliminary data.</text>
</comment>
<feature type="compositionally biased region" description="Polar residues" evidence="1">
    <location>
        <begin position="1"/>
        <end position="12"/>
    </location>
</feature>
<dbReference type="AlphaFoldDB" id="A0AAD7T810"/>
<feature type="region of interest" description="Disordered" evidence="1">
    <location>
        <begin position="66"/>
        <end position="90"/>
    </location>
</feature>
<evidence type="ECO:0000256" key="1">
    <source>
        <dbReference type="SAM" id="MobiDB-lite"/>
    </source>
</evidence>
<organism evidence="2 3">
    <name type="scientific">Aldrovandia affinis</name>
    <dbReference type="NCBI Taxonomy" id="143900"/>
    <lineage>
        <taxon>Eukaryota</taxon>
        <taxon>Metazoa</taxon>
        <taxon>Chordata</taxon>
        <taxon>Craniata</taxon>
        <taxon>Vertebrata</taxon>
        <taxon>Euteleostomi</taxon>
        <taxon>Actinopterygii</taxon>
        <taxon>Neopterygii</taxon>
        <taxon>Teleostei</taxon>
        <taxon>Notacanthiformes</taxon>
        <taxon>Halosauridae</taxon>
        <taxon>Aldrovandia</taxon>
    </lineage>
</organism>
<keyword evidence="3" id="KW-1185">Reference proteome</keyword>
<dbReference type="EMBL" id="JAINUG010000007">
    <property type="protein sequence ID" value="KAJ8416116.1"/>
    <property type="molecule type" value="Genomic_DNA"/>
</dbReference>
<name>A0AAD7T810_9TELE</name>
<evidence type="ECO:0000313" key="2">
    <source>
        <dbReference type="EMBL" id="KAJ8416116.1"/>
    </source>
</evidence>
<gene>
    <name evidence="2" type="ORF">AAFF_G00381380</name>
</gene>